<proteinExistence type="predicted"/>
<keyword evidence="2" id="KW-1185">Reference proteome</keyword>
<dbReference type="EMBL" id="JBBWWR010000014">
    <property type="protein sequence ID" value="KAK8953184.1"/>
    <property type="molecule type" value="Genomic_DNA"/>
</dbReference>
<name>A0ABR2LWF0_9ASPA</name>
<gene>
    <name evidence="1" type="ORF">KSP40_PGU010265</name>
</gene>
<reference evidence="1 2" key="1">
    <citation type="journal article" date="2022" name="Nat. Plants">
        <title>Genomes of leafy and leafless Platanthera orchids illuminate the evolution of mycoheterotrophy.</title>
        <authorList>
            <person name="Li M.H."/>
            <person name="Liu K.W."/>
            <person name="Li Z."/>
            <person name="Lu H.C."/>
            <person name="Ye Q.L."/>
            <person name="Zhang D."/>
            <person name="Wang J.Y."/>
            <person name="Li Y.F."/>
            <person name="Zhong Z.M."/>
            <person name="Liu X."/>
            <person name="Yu X."/>
            <person name="Liu D.K."/>
            <person name="Tu X.D."/>
            <person name="Liu B."/>
            <person name="Hao Y."/>
            <person name="Liao X.Y."/>
            <person name="Jiang Y.T."/>
            <person name="Sun W.H."/>
            <person name="Chen J."/>
            <person name="Chen Y.Q."/>
            <person name="Ai Y."/>
            <person name="Zhai J.W."/>
            <person name="Wu S.S."/>
            <person name="Zhou Z."/>
            <person name="Hsiao Y.Y."/>
            <person name="Wu W.L."/>
            <person name="Chen Y.Y."/>
            <person name="Lin Y.F."/>
            <person name="Hsu J.L."/>
            <person name="Li C.Y."/>
            <person name="Wang Z.W."/>
            <person name="Zhao X."/>
            <person name="Zhong W.Y."/>
            <person name="Ma X.K."/>
            <person name="Ma L."/>
            <person name="Huang J."/>
            <person name="Chen G.Z."/>
            <person name="Huang M.Z."/>
            <person name="Huang L."/>
            <person name="Peng D.H."/>
            <person name="Luo Y.B."/>
            <person name="Zou S.Q."/>
            <person name="Chen S.P."/>
            <person name="Lan S."/>
            <person name="Tsai W.C."/>
            <person name="Van de Peer Y."/>
            <person name="Liu Z.J."/>
        </authorList>
    </citation>
    <scope>NUCLEOTIDE SEQUENCE [LARGE SCALE GENOMIC DNA]</scope>
    <source>
        <strain evidence="1">Lor288</strain>
    </source>
</reference>
<dbReference type="Proteomes" id="UP001412067">
    <property type="component" value="Unassembled WGS sequence"/>
</dbReference>
<evidence type="ECO:0000313" key="2">
    <source>
        <dbReference type="Proteomes" id="UP001412067"/>
    </source>
</evidence>
<evidence type="ECO:0000313" key="1">
    <source>
        <dbReference type="EMBL" id="KAK8953184.1"/>
    </source>
</evidence>
<comment type="caution">
    <text evidence="1">The sequence shown here is derived from an EMBL/GenBank/DDBJ whole genome shotgun (WGS) entry which is preliminary data.</text>
</comment>
<protein>
    <submittedName>
        <fullName evidence="1">Uncharacterized protein</fullName>
    </submittedName>
</protein>
<sequence length="261" mass="30378">MDFNLHRPSGHSQAMDFNVYAGADDSSFTCTPPNGYFATQALRVGLLGKTTMHSLPRPFPEHREIGREIMKERIREEIIAGEMAERKILEEEVRKELEMERIMKMRRSQMERTRFSLLADTSDTVNRGNQMMQPFFPSYPQARSGPSRNFARDAAEFTFRERSPTHLRQKKPMMVVDESFLHHNSEKFLPSEQARSGPSRNFARDAAEFTFCERSPAHPRQKKPMILVEESFLHHNSKKFLPSKQVCLHSDSLFFVLWPAR</sequence>
<accession>A0ABR2LWF0</accession>
<organism evidence="1 2">
    <name type="scientific">Platanthera guangdongensis</name>
    <dbReference type="NCBI Taxonomy" id="2320717"/>
    <lineage>
        <taxon>Eukaryota</taxon>
        <taxon>Viridiplantae</taxon>
        <taxon>Streptophyta</taxon>
        <taxon>Embryophyta</taxon>
        <taxon>Tracheophyta</taxon>
        <taxon>Spermatophyta</taxon>
        <taxon>Magnoliopsida</taxon>
        <taxon>Liliopsida</taxon>
        <taxon>Asparagales</taxon>
        <taxon>Orchidaceae</taxon>
        <taxon>Orchidoideae</taxon>
        <taxon>Orchideae</taxon>
        <taxon>Orchidinae</taxon>
        <taxon>Platanthera</taxon>
    </lineage>
</organism>